<dbReference type="EMBL" id="CP023565">
    <property type="protein sequence ID" value="AWZ38749.1"/>
    <property type="molecule type" value="Genomic_DNA"/>
</dbReference>
<dbReference type="SMART" id="SM00530">
    <property type="entry name" value="HTH_XRE"/>
    <property type="match status" value="2"/>
</dbReference>
<dbReference type="PROSITE" id="PS50943">
    <property type="entry name" value="HTH_CROC1"/>
    <property type="match status" value="2"/>
</dbReference>
<dbReference type="InterPro" id="IPR010982">
    <property type="entry name" value="Lambda_DNA-bd_dom_sf"/>
</dbReference>
<gene>
    <name evidence="4" type="ORF">CPQ89_01010</name>
    <name evidence="3" type="ORF">CPS94_07405</name>
</gene>
<evidence type="ECO:0000313" key="4">
    <source>
        <dbReference type="EMBL" id="AWZ39713.1"/>
    </source>
</evidence>
<accession>A0AAD0P822</accession>
<organism evidence="3 6">
    <name type="scientific">Ligilactobacillus murinus</name>
    <dbReference type="NCBI Taxonomy" id="1622"/>
    <lineage>
        <taxon>Bacteria</taxon>
        <taxon>Bacillati</taxon>
        <taxon>Bacillota</taxon>
        <taxon>Bacilli</taxon>
        <taxon>Lactobacillales</taxon>
        <taxon>Lactobacillaceae</taxon>
        <taxon>Ligilactobacillus</taxon>
    </lineage>
</organism>
<dbReference type="GO" id="GO:0005829">
    <property type="term" value="C:cytosol"/>
    <property type="evidence" value="ECO:0007669"/>
    <property type="project" value="TreeGrafter"/>
</dbReference>
<dbReference type="Pfam" id="PF01381">
    <property type="entry name" value="HTH_3"/>
    <property type="match status" value="1"/>
</dbReference>
<feature type="domain" description="HTH cro/C1-type" evidence="2">
    <location>
        <begin position="25"/>
        <end position="81"/>
    </location>
</feature>
<keyword evidence="5" id="KW-1185">Reference proteome</keyword>
<dbReference type="InterPro" id="IPR001387">
    <property type="entry name" value="Cro/C1-type_HTH"/>
</dbReference>
<protein>
    <submittedName>
        <fullName evidence="3">Transcriptional regulator</fullName>
    </submittedName>
</protein>
<evidence type="ECO:0000313" key="6">
    <source>
        <dbReference type="Proteomes" id="UP000250153"/>
    </source>
</evidence>
<dbReference type="SUPFAM" id="SSF47413">
    <property type="entry name" value="lambda repressor-like DNA-binding domains"/>
    <property type="match status" value="2"/>
</dbReference>
<sequence length="169" mass="19645">MWLIRVVSKYRERVVIMYKVILENIVRLMNRKNLTQQELADKASISRVRVNQLLSQRRNFNPKLSTLVNIAQALDMDFIELSKRSPNLDLKFDNTRNFNEYRNIFIQNVKLKLIGKRAKSLSSYPGTSESGISELLSGKVLDPQLKTLVTIAEQLETTLSELFNRMEKL</sequence>
<reference evidence="5 6" key="1">
    <citation type="submission" date="2017-09" db="EMBL/GenBank/DDBJ databases">
        <title>Predominant Lactobacillus spp. isolated from feces of mice subjected to short-term calorie restriction.</title>
        <authorList>
            <person name="Zhang C."/>
            <person name="Zhao L."/>
            <person name="Pan F."/>
        </authorList>
    </citation>
    <scope>NUCLEOTIDE SEQUENCE [LARGE SCALE GENOMIC DNA]</scope>
    <source>
        <strain evidence="4 5">CR141</strain>
        <strain evidence="3 6">CR147</strain>
    </source>
</reference>
<dbReference type="KEGG" id="lmur:CPS94_07405"/>
<feature type="domain" description="HTH cro/C1-type" evidence="2">
    <location>
        <begin position="126"/>
        <end position="162"/>
    </location>
</feature>
<keyword evidence="1" id="KW-0238">DNA-binding</keyword>
<name>A0AAD0P822_9LACO</name>
<dbReference type="Proteomes" id="UP000250153">
    <property type="component" value="Chromosome"/>
</dbReference>
<dbReference type="InterPro" id="IPR050807">
    <property type="entry name" value="TransReg_Diox_bact_type"/>
</dbReference>
<dbReference type="Gene3D" id="1.10.260.40">
    <property type="entry name" value="lambda repressor-like DNA-binding domains"/>
    <property type="match status" value="2"/>
</dbReference>
<dbReference type="GO" id="GO:0003700">
    <property type="term" value="F:DNA-binding transcription factor activity"/>
    <property type="evidence" value="ECO:0007669"/>
    <property type="project" value="TreeGrafter"/>
</dbReference>
<dbReference type="PANTHER" id="PTHR46797">
    <property type="entry name" value="HTH-TYPE TRANSCRIPTIONAL REGULATOR"/>
    <property type="match status" value="1"/>
</dbReference>
<evidence type="ECO:0000256" key="1">
    <source>
        <dbReference type="ARBA" id="ARBA00023125"/>
    </source>
</evidence>
<proteinExistence type="predicted"/>
<evidence type="ECO:0000259" key="2">
    <source>
        <dbReference type="PROSITE" id="PS50943"/>
    </source>
</evidence>
<dbReference type="GO" id="GO:0003677">
    <property type="term" value="F:DNA binding"/>
    <property type="evidence" value="ECO:0007669"/>
    <property type="project" value="UniProtKB-KW"/>
</dbReference>
<dbReference type="Proteomes" id="UP000250143">
    <property type="component" value="Chromosome"/>
</dbReference>
<dbReference type="EMBL" id="CP023566">
    <property type="protein sequence ID" value="AWZ39713.1"/>
    <property type="molecule type" value="Genomic_DNA"/>
</dbReference>
<dbReference type="CDD" id="cd00093">
    <property type="entry name" value="HTH_XRE"/>
    <property type="match status" value="1"/>
</dbReference>
<dbReference type="AlphaFoldDB" id="A0AAD0P822"/>
<evidence type="ECO:0000313" key="3">
    <source>
        <dbReference type="EMBL" id="AWZ38749.1"/>
    </source>
</evidence>
<dbReference type="PANTHER" id="PTHR46797:SF1">
    <property type="entry name" value="METHYLPHOSPHONATE SYNTHASE"/>
    <property type="match status" value="1"/>
</dbReference>
<evidence type="ECO:0000313" key="5">
    <source>
        <dbReference type="Proteomes" id="UP000250143"/>
    </source>
</evidence>